<feature type="transmembrane region" description="Helical" evidence="8">
    <location>
        <begin position="82"/>
        <end position="101"/>
    </location>
</feature>
<dbReference type="EMBL" id="JAVRHT010000004">
    <property type="protein sequence ID" value="MDT0630745.1"/>
    <property type="molecule type" value="Genomic_DNA"/>
</dbReference>
<feature type="region of interest" description="Disordered" evidence="7">
    <location>
        <begin position="162"/>
        <end position="181"/>
    </location>
</feature>
<dbReference type="PANTHER" id="PTHR33452:SF1">
    <property type="entry name" value="INNER MEMBRANE PROTEIN YPHA-RELATED"/>
    <property type="match status" value="1"/>
</dbReference>
<keyword evidence="4 8" id="KW-0812">Transmembrane</keyword>
<gene>
    <name evidence="9" type="ORF">RM540_03215</name>
</gene>
<feature type="transmembrane region" description="Helical" evidence="8">
    <location>
        <begin position="20"/>
        <end position="37"/>
    </location>
</feature>
<keyword evidence="10" id="KW-1185">Reference proteome</keyword>
<keyword evidence="5 8" id="KW-1133">Transmembrane helix</keyword>
<evidence type="ECO:0000313" key="9">
    <source>
        <dbReference type="EMBL" id="MDT0630745.1"/>
    </source>
</evidence>
<dbReference type="Proteomes" id="UP001267426">
    <property type="component" value="Unassembled WGS sequence"/>
</dbReference>
<dbReference type="RefSeq" id="WP_311662069.1">
    <property type="nucleotide sequence ID" value="NZ_JAVRHT010000004.1"/>
</dbReference>
<comment type="similarity">
    <text evidence="2">Belongs to the DoxX family.</text>
</comment>
<evidence type="ECO:0000256" key="2">
    <source>
        <dbReference type="ARBA" id="ARBA00006679"/>
    </source>
</evidence>
<evidence type="ECO:0000256" key="6">
    <source>
        <dbReference type="ARBA" id="ARBA00023136"/>
    </source>
</evidence>
<evidence type="ECO:0000256" key="7">
    <source>
        <dbReference type="SAM" id="MobiDB-lite"/>
    </source>
</evidence>
<sequence>MTDSLATWADAHRGRALDVVRVYLGAGLFVRGVVFLADPSAYLSLVPGPSQETLGSLVVLNYVGLAHVCGGLLLAAGLLTRLAALVQIPVLAGAALLHLPSGVADQSFAFAALVLALLAVFAVWGGGPWSLDQAVALWTARDDEAEGRQAAEAVRRLRVRERERAPAPPRPALAASGSACGCGHDREHPRVEAERLYGALGAMRFATGTHPRPSAVVFRCRDCGGAVETVDAPEDLEAFRYERSTRGARTARPGA</sequence>
<dbReference type="Pfam" id="PF07681">
    <property type="entry name" value="DoxX"/>
    <property type="match status" value="1"/>
</dbReference>
<protein>
    <submittedName>
        <fullName evidence="9">DoxX family membrane protein</fullName>
    </submittedName>
</protein>
<feature type="transmembrane region" description="Helical" evidence="8">
    <location>
        <begin position="107"/>
        <end position="124"/>
    </location>
</feature>
<evidence type="ECO:0000256" key="3">
    <source>
        <dbReference type="ARBA" id="ARBA00022475"/>
    </source>
</evidence>
<organism evidence="9 10">
    <name type="scientific">Rubrivirga litoralis</name>
    <dbReference type="NCBI Taxonomy" id="3075598"/>
    <lineage>
        <taxon>Bacteria</taxon>
        <taxon>Pseudomonadati</taxon>
        <taxon>Rhodothermota</taxon>
        <taxon>Rhodothermia</taxon>
        <taxon>Rhodothermales</taxon>
        <taxon>Rubricoccaceae</taxon>
        <taxon>Rubrivirga</taxon>
    </lineage>
</organism>
<comment type="caution">
    <text evidence="9">The sequence shown here is derived from an EMBL/GenBank/DDBJ whole genome shotgun (WGS) entry which is preliminary data.</text>
</comment>
<accession>A0ABU3BNA0</accession>
<keyword evidence="6 8" id="KW-0472">Membrane</keyword>
<evidence type="ECO:0000256" key="8">
    <source>
        <dbReference type="SAM" id="Phobius"/>
    </source>
</evidence>
<evidence type="ECO:0000256" key="5">
    <source>
        <dbReference type="ARBA" id="ARBA00022989"/>
    </source>
</evidence>
<reference evidence="9 10" key="1">
    <citation type="submission" date="2023-09" db="EMBL/GenBank/DDBJ databases">
        <authorList>
            <person name="Rey-Velasco X."/>
        </authorList>
    </citation>
    <scope>NUCLEOTIDE SEQUENCE [LARGE SCALE GENOMIC DNA]</scope>
    <source>
        <strain evidence="9 10">F394</strain>
    </source>
</reference>
<keyword evidence="3" id="KW-1003">Cell membrane</keyword>
<evidence type="ECO:0000313" key="10">
    <source>
        <dbReference type="Proteomes" id="UP001267426"/>
    </source>
</evidence>
<comment type="subcellular location">
    <subcellularLocation>
        <location evidence="1">Cell membrane</location>
        <topology evidence="1">Multi-pass membrane protein</topology>
    </subcellularLocation>
</comment>
<feature type="transmembrane region" description="Helical" evidence="8">
    <location>
        <begin position="57"/>
        <end position="75"/>
    </location>
</feature>
<dbReference type="InterPro" id="IPR051907">
    <property type="entry name" value="DoxX-like_oxidoreductase"/>
</dbReference>
<evidence type="ECO:0000256" key="4">
    <source>
        <dbReference type="ARBA" id="ARBA00022692"/>
    </source>
</evidence>
<proteinExistence type="inferred from homology"/>
<dbReference type="InterPro" id="IPR032808">
    <property type="entry name" value="DoxX"/>
</dbReference>
<feature type="compositionally biased region" description="Low complexity" evidence="7">
    <location>
        <begin position="172"/>
        <end position="181"/>
    </location>
</feature>
<evidence type="ECO:0000256" key="1">
    <source>
        <dbReference type="ARBA" id="ARBA00004651"/>
    </source>
</evidence>
<dbReference type="PANTHER" id="PTHR33452">
    <property type="entry name" value="OXIDOREDUCTASE CATD-RELATED"/>
    <property type="match status" value="1"/>
</dbReference>
<name>A0ABU3BNA0_9BACT</name>